<feature type="region of interest" description="Disordered" evidence="10">
    <location>
        <begin position="530"/>
        <end position="620"/>
    </location>
</feature>
<evidence type="ECO:0000256" key="5">
    <source>
        <dbReference type="ARBA" id="ARBA00023053"/>
    </source>
</evidence>
<keyword evidence="6 9" id="KW-0406">Ion transport</keyword>
<feature type="transmembrane region" description="Helical" evidence="11">
    <location>
        <begin position="343"/>
        <end position="364"/>
    </location>
</feature>
<dbReference type="GO" id="GO:0015385">
    <property type="term" value="F:sodium:proton antiporter activity"/>
    <property type="evidence" value="ECO:0007669"/>
    <property type="project" value="InterPro"/>
</dbReference>
<feature type="transmembrane region" description="Helical" evidence="11">
    <location>
        <begin position="115"/>
        <end position="134"/>
    </location>
</feature>
<dbReference type="NCBIfam" id="TIGR00840">
    <property type="entry name" value="b_cpa1"/>
    <property type="match status" value="1"/>
</dbReference>
<dbReference type="EMBL" id="FN649760">
    <property type="protein sequence ID" value="CBN79945.1"/>
    <property type="molecule type" value="Genomic_DNA"/>
</dbReference>
<name>D8LFM5_ECTSI</name>
<feature type="transmembrane region" description="Helical" evidence="11">
    <location>
        <begin position="86"/>
        <end position="103"/>
    </location>
</feature>
<dbReference type="Gene3D" id="6.10.140.1330">
    <property type="match status" value="1"/>
</dbReference>
<feature type="compositionally biased region" description="Gly residues" evidence="10">
    <location>
        <begin position="573"/>
        <end position="584"/>
    </location>
</feature>
<dbReference type="eggNOG" id="KOG1965">
    <property type="taxonomic scope" value="Eukaryota"/>
</dbReference>
<keyword evidence="14" id="KW-1185">Reference proteome</keyword>
<evidence type="ECO:0000259" key="12">
    <source>
        <dbReference type="Pfam" id="PF00999"/>
    </source>
</evidence>
<sequence length="620" mass="67427">MSAEEPSGISPEERAHEFSALNTLLLVVVLGLCILSAYLIRRHRFYYLPESAAAILVGVVVGGMAKIFYPTKDELDFLSFNSAQELFYFLFLPPIIFEAGYTLRKKDFFHNILSIVMFAVLGTLVSTFIIGYLTYLAGKLGLARINTSNPMEPLLFGALISAVDPVATLSIMGSPELNCDPLLYSLVFGESVLNDAVAIVLFRTFLREYQENESFTAGTLPSTLWSFFTITIASTSVGVLIGLACSFLFKHTRIRDYPKFEISLLFLSSYGSYAFAEAVELSGIMSIFFTGVVLATYNTYNLSPTSQITAEYIFASLATLSEFVVFLYMGMGVFTGRFRDWDWRFIGLAIVFCLVARLFNTFPFSALANLWRQRKITANMQVVMWFAGLRGAIAYALSTSMPGASKDVYASTTLMVVIFTTIGCGGLTEPLLHRMNVKIQRGGGASGAANSTYQQLLASDVEGEGTPPGSPALRGFRKHRKRVSRTVGGGVESLWRHADSRFLKPLFGGSMQDIQAELAREAREQELMRMSLERKASSSVTSSTRDGGGRSNEMSSSRGGSASPRRRPPSSPAGGGGGGGGGSSGSDSAGSPGYWDASGRGRQHRSTIEHMDEPSIGTHV</sequence>
<evidence type="ECO:0000313" key="14">
    <source>
        <dbReference type="Proteomes" id="UP000002630"/>
    </source>
</evidence>
<feature type="compositionally biased region" description="Low complexity" evidence="10">
    <location>
        <begin position="551"/>
        <end position="563"/>
    </location>
</feature>
<evidence type="ECO:0000256" key="3">
    <source>
        <dbReference type="ARBA" id="ARBA00022692"/>
    </source>
</evidence>
<dbReference type="PANTHER" id="PTHR10110:SF187">
    <property type="entry name" value="SODIUM_HYDROGEN EXCHANGER"/>
    <property type="match status" value="1"/>
</dbReference>
<dbReference type="InParanoid" id="D8LFM5"/>
<dbReference type="PRINTS" id="PR01084">
    <property type="entry name" value="NAHEXCHNGR"/>
</dbReference>
<accession>D8LFM5</accession>
<organism evidence="13 14">
    <name type="scientific">Ectocarpus siliculosus</name>
    <name type="common">Brown alga</name>
    <name type="synonym">Conferva siliculosa</name>
    <dbReference type="NCBI Taxonomy" id="2880"/>
    <lineage>
        <taxon>Eukaryota</taxon>
        <taxon>Sar</taxon>
        <taxon>Stramenopiles</taxon>
        <taxon>Ochrophyta</taxon>
        <taxon>PX clade</taxon>
        <taxon>Phaeophyceae</taxon>
        <taxon>Ectocarpales</taxon>
        <taxon>Ectocarpaceae</taxon>
        <taxon>Ectocarpus</taxon>
    </lineage>
</organism>
<protein>
    <recommendedName>
        <fullName evidence="9">Sodium/hydrogen exchanger</fullName>
    </recommendedName>
</protein>
<dbReference type="GO" id="GO:0098719">
    <property type="term" value="P:sodium ion import across plasma membrane"/>
    <property type="evidence" value="ECO:0007669"/>
    <property type="project" value="TreeGrafter"/>
</dbReference>
<dbReference type="InterPro" id="IPR006153">
    <property type="entry name" value="Cation/H_exchanger_TM"/>
</dbReference>
<evidence type="ECO:0000256" key="9">
    <source>
        <dbReference type="RuleBase" id="RU003722"/>
    </source>
</evidence>
<evidence type="ECO:0000256" key="2">
    <source>
        <dbReference type="ARBA" id="ARBA00022448"/>
    </source>
</evidence>
<dbReference type="Pfam" id="PF00999">
    <property type="entry name" value="Na_H_Exchanger"/>
    <property type="match status" value="1"/>
</dbReference>
<feature type="transmembrane region" description="Helical" evidence="11">
    <location>
        <begin position="376"/>
        <end position="397"/>
    </location>
</feature>
<feature type="transmembrane region" description="Helical" evidence="11">
    <location>
        <begin position="20"/>
        <end position="40"/>
    </location>
</feature>
<keyword evidence="9" id="KW-0050">Antiport</keyword>
<evidence type="ECO:0000256" key="4">
    <source>
        <dbReference type="ARBA" id="ARBA00022989"/>
    </source>
</evidence>
<dbReference type="STRING" id="2880.D8LFM5"/>
<feature type="transmembrane region" description="Helical" evidence="11">
    <location>
        <begin position="409"/>
        <end position="432"/>
    </location>
</feature>
<feature type="region of interest" description="Disordered" evidence="10">
    <location>
        <begin position="460"/>
        <end position="481"/>
    </location>
</feature>
<dbReference type="GO" id="GO:0005886">
    <property type="term" value="C:plasma membrane"/>
    <property type="evidence" value="ECO:0007669"/>
    <property type="project" value="TreeGrafter"/>
</dbReference>
<keyword evidence="2 9" id="KW-0813">Transport</keyword>
<proteinExistence type="inferred from homology"/>
<evidence type="ECO:0000313" key="13">
    <source>
        <dbReference type="EMBL" id="CBN79945.1"/>
    </source>
</evidence>
<keyword evidence="3 9" id="KW-0812">Transmembrane</keyword>
<gene>
    <name evidence="13" type="ORF">Esi_0015_0145</name>
</gene>
<evidence type="ECO:0000256" key="8">
    <source>
        <dbReference type="ARBA" id="ARBA00023201"/>
    </source>
</evidence>
<evidence type="ECO:0000256" key="7">
    <source>
        <dbReference type="ARBA" id="ARBA00023136"/>
    </source>
</evidence>
<dbReference type="AlphaFoldDB" id="D8LFM5"/>
<keyword evidence="4 11" id="KW-1133">Transmembrane helix</keyword>
<feature type="transmembrane region" description="Helical" evidence="11">
    <location>
        <begin position="312"/>
        <end position="331"/>
    </location>
</feature>
<feature type="domain" description="Cation/H+ exchanger transmembrane" evidence="12">
    <location>
        <begin position="34"/>
        <end position="432"/>
    </location>
</feature>
<feature type="transmembrane region" description="Helical" evidence="11">
    <location>
        <begin position="225"/>
        <end position="248"/>
    </location>
</feature>
<keyword evidence="5" id="KW-0915">Sodium</keyword>
<reference evidence="13 14" key="1">
    <citation type="journal article" date="2010" name="Nature">
        <title>The Ectocarpus genome and the independent evolution of multicellularity in brown algae.</title>
        <authorList>
            <person name="Cock J.M."/>
            <person name="Sterck L."/>
            <person name="Rouze P."/>
            <person name="Scornet D."/>
            <person name="Allen A.E."/>
            <person name="Amoutzias G."/>
            <person name="Anthouard V."/>
            <person name="Artiguenave F."/>
            <person name="Aury J.M."/>
            <person name="Badger J.H."/>
            <person name="Beszteri B."/>
            <person name="Billiau K."/>
            <person name="Bonnet E."/>
            <person name="Bothwell J.H."/>
            <person name="Bowler C."/>
            <person name="Boyen C."/>
            <person name="Brownlee C."/>
            <person name="Carrano C.J."/>
            <person name="Charrier B."/>
            <person name="Cho G.Y."/>
            <person name="Coelho S.M."/>
            <person name="Collen J."/>
            <person name="Corre E."/>
            <person name="Da Silva C."/>
            <person name="Delage L."/>
            <person name="Delaroque N."/>
            <person name="Dittami S.M."/>
            <person name="Doulbeau S."/>
            <person name="Elias M."/>
            <person name="Farnham G."/>
            <person name="Gachon C.M."/>
            <person name="Gschloessl B."/>
            <person name="Heesch S."/>
            <person name="Jabbari K."/>
            <person name="Jubin C."/>
            <person name="Kawai H."/>
            <person name="Kimura K."/>
            <person name="Kloareg B."/>
            <person name="Kupper F.C."/>
            <person name="Lang D."/>
            <person name="Le Bail A."/>
            <person name="Leblanc C."/>
            <person name="Lerouge P."/>
            <person name="Lohr M."/>
            <person name="Lopez P.J."/>
            <person name="Martens C."/>
            <person name="Maumus F."/>
            <person name="Michel G."/>
            <person name="Miranda-Saavedra D."/>
            <person name="Morales J."/>
            <person name="Moreau H."/>
            <person name="Motomura T."/>
            <person name="Nagasato C."/>
            <person name="Napoli C.A."/>
            <person name="Nelson D.R."/>
            <person name="Nyvall-Collen P."/>
            <person name="Peters A.F."/>
            <person name="Pommier C."/>
            <person name="Potin P."/>
            <person name="Poulain J."/>
            <person name="Quesneville H."/>
            <person name="Read B."/>
            <person name="Rensing S.A."/>
            <person name="Ritter A."/>
            <person name="Rousvoal S."/>
            <person name="Samanta M."/>
            <person name="Samson G."/>
            <person name="Schroeder D.C."/>
            <person name="Segurens B."/>
            <person name="Strittmatter M."/>
            <person name="Tonon T."/>
            <person name="Tregear J.W."/>
            <person name="Valentin K."/>
            <person name="von Dassow P."/>
            <person name="Yamagishi T."/>
            <person name="Van de Peer Y."/>
            <person name="Wincker P."/>
        </authorList>
    </citation>
    <scope>NUCLEOTIDE SEQUENCE [LARGE SCALE GENOMIC DNA]</scope>
    <source>
        <strain evidence="14">Ec32 / CCAP1310/4</strain>
    </source>
</reference>
<dbReference type="GO" id="GO:0015386">
    <property type="term" value="F:potassium:proton antiporter activity"/>
    <property type="evidence" value="ECO:0007669"/>
    <property type="project" value="TreeGrafter"/>
</dbReference>
<evidence type="ECO:0000256" key="6">
    <source>
        <dbReference type="ARBA" id="ARBA00023065"/>
    </source>
</evidence>
<keyword evidence="7 11" id="KW-0472">Membrane</keyword>
<feature type="transmembrane region" description="Helical" evidence="11">
    <location>
        <begin position="260"/>
        <end position="276"/>
    </location>
</feature>
<comment type="subcellular location">
    <subcellularLocation>
        <location evidence="1">Membrane</location>
        <topology evidence="1">Multi-pass membrane protein</topology>
    </subcellularLocation>
</comment>
<dbReference type="GO" id="GO:0051453">
    <property type="term" value="P:regulation of intracellular pH"/>
    <property type="evidence" value="ECO:0007669"/>
    <property type="project" value="TreeGrafter"/>
</dbReference>
<dbReference type="Proteomes" id="UP000002630">
    <property type="component" value="Unassembled WGS sequence"/>
</dbReference>
<dbReference type="InterPro" id="IPR018422">
    <property type="entry name" value="Cation/H_exchanger_CPA1"/>
</dbReference>
<feature type="transmembrane region" description="Helical" evidence="11">
    <location>
        <begin position="282"/>
        <end position="300"/>
    </location>
</feature>
<feature type="transmembrane region" description="Helical" evidence="11">
    <location>
        <begin position="52"/>
        <end position="71"/>
    </location>
</feature>
<evidence type="ECO:0000256" key="1">
    <source>
        <dbReference type="ARBA" id="ARBA00004141"/>
    </source>
</evidence>
<keyword evidence="8 9" id="KW-0739">Sodium transport</keyword>
<dbReference type="InterPro" id="IPR004709">
    <property type="entry name" value="NaH_exchanger"/>
</dbReference>
<dbReference type="OrthoDB" id="196264at2759"/>
<evidence type="ECO:0000256" key="11">
    <source>
        <dbReference type="SAM" id="Phobius"/>
    </source>
</evidence>
<evidence type="ECO:0000256" key="10">
    <source>
        <dbReference type="SAM" id="MobiDB-lite"/>
    </source>
</evidence>
<dbReference type="PANTHER" id="PTHR10110">
    <property type="entry name" value="SODIUM/HYDROGEN EXCHANGER"/>
    <property type="match status" value="1"/>
</dbReference>
<comment type="similarity">
    <text evidence="9">Belongs to the monovalent cation:proton antiporter 1 (CPA1) transporter (TC 2.A.36) family.</text>
</comment>